<keyword evidence="1" id="KW-0732">Signal</keyword>
<dbReference type="PANTHER" id="PTHR38847:SF1">
    <property type="entry name" value="PSEUDOURIDINE SYNTHASE RSUA_RLUA-LIKE DOMAIN-CONTAINING PROTEIN"/>
    <property type="match status" value="1"/>
</dbReference>
<dbReference type="PANTHER" id="PTHR38847">
    <property type="match status" value="1"/>
</dbReference>
<evidence type="ECO:0000256" key="1">
    <source>
        <dbReference type="SAM" id="SignalP"/>
    </source>
</evidence>
<feature type="signal peptide" evidence="1">
    <location>
        <begin position="1"/>
        <end position="15"/>
    </location>
</feature>
<protein>
    <recommendedName>
        <fullName evidence="4">Secreted protein</fullName>
    </recommendedName>
</protein>
<evidence type="ECO:0000313" key="3">
    <source>
        <dbReference type="Proteomes" id="UP000037136"/>
    </source>
</evidence>
<comment type="caution">
    <text evidence="2">The sequence shown here is derived from an EMBL/GenBank/DDBJ whole genome shotgun (WGS) entry which is preliminary data.</text>
</comment>
<evidence type="ECO:0000313" key="2">
    <source>
        <dbReference type="EMBL" id="PFH57118.1"/>
    </source>
</evidence>
<dbReference type="EMBL" id="LAZP02000454">
    <property type="protein sequence ID" value="PFH57118.1"/>
    <property type="molecule type" value="Genomic_DNA"/>
</dbReference>
<keyword evidence="3" id="KW-1185">Reference proteome</keyword>
<feature type="chain" id="PRO_5012247821" description="Secreted protein" evidence="1">
    <location>
        <begin position="16"/>
        <end position="200"/>
    </location>
</feature>
<dbReference type="AlphaFoldDB" id="A0A2A9P723"/>
<gene>
    <name evidence="2" type="ORF">XA68_15493</name>
</gene>
<reference evidence="2 3" key="2">
    <citation type="journal article" date="2017" name="Sci. Rep.">
        <title>Ant-infecting Ophiocordyceps genomes reveal a high diversity of potential behavioral manipulation genes and a possible major role for enterotoxins.</title>
        <authorList>
            <person name="de Bekker C."/>
            <person name="Ohm R.A."/>
            <person name="Evans H.C."/>
            <person name="Brachmann A."/>
            <person name="Hughes D.P."/>
        </authorList>
    </citation>
    <scope>NUCLEOTIDE SEQUENCE [LARGE SCALE GENOMIC DNA]</scope>
    <source>
        <strain evidence="2 3">SC16a</strain>
    </source>
</reference>
<evidence type="ECO:0008006" key="4">
    <source>
        <dbReference type="Google" id="ProtNLM"/>
    </source>
</evidence>
<dbReference type="InterPro" id="IPR025649">
    <property type="entry name" value="DUF4360"/>
</dbReference>
<dbReference type="Pfam" id="PF14273">
    <property type="entry name" value="DUF4360"/>
    <property type="match status" value="1"/>
</dbReference>
<accession>A0A2A9P723</accession>
<proteinExistence type="predicted"/>
<dbReference type="OrthoDB" id="152248at2759"/>
<sequence>MLFPILSIFLGLVAAVPQFNDFRPRRFMIHSISLIGSGCPEGSAHVQVDSTGTIFEASFSRYQIQSGPDVYASELRKNCKLSLNMDYDPGYQFRLMGTDMSGFASIPHNVGGQCVNTFSFAGNGDSRIDYTVTFFGKLHGTFDLRSSPGLSSWSSCGRSSSILNLNTACELEDTNQRALIAVDEVSGKLTVKCALQWRRC</sequence>
<organism evidence="2 3">
    <name type="scientific">Ophiocordyceps unilateralis</name>
    <name type="common">Zombie-ant fungus</name>
    <name type="synonym">Torrubia unilateralis</name>
    <dbReference type="NCBI Taxonomy" id="268505"/>
    <lineage>
        <taxon>Eukaryota</taxon>
        <taxon>Fungi</taxon>
        <taxon>Dikarya</taxon>
        <taxon>Ascomycota</taxon>
        <taxon>Pezizomycotina</taxon>
        <taxon>Sordariomycetes</taxon>
        <taxon>Hypocreomycetidae</taxon>
        <taxon>Hypocreales</taxon>
        <taxon>Ophiocordycipitaceae</taxon>
        <taxon>Ophiocordyceps</taxon>
    </lineage>
</organism>
<dbReference type="STRING" id="268505.A0A2A9P723"/>
<reference evidence="2 3" key="1">
    <citation type="journal article" date="2015" name="BMC Genomics">
        <title>Gene expression during zombie ant biting behavior reflects the complexity underlying fungal parasitic behavioral manipulation.</title>
        <authorList>
            <person name="de Bekker C."/>
            <person name="Ohm R.A."/>
            <person name="Loreto R.G."/>
            <person name="Sebastian A."/>
            <person name="Albert I."/>
            <person name="Merrow M."/>
            <person name="Brachmann A."/>
            <person name="Hughes D.P."/>
        </authorList>
    </citation>
    <scope>NUCLEOTIDE SEQUENCE [LARGE SCALE GENOMIC DNA]</scope>
    <source>
        <strain evidence="2 3">SC16a</strain>
    </source>
</reference>
<name>A0A2A9P723_OPHUN</name>
<dbReference type="Proteomes" id="UP000037136">
    <property type="component" value="Unassembled WGS sequence"/>
</dbReference>